<keyword evidence="6" id="KW-0476">Mercury</keyword>
<name>A0A176YZU3_9BRAD</name>
<dbReference type="NCBIfam" id="NF009710">
    <property type="entry name" value="PRK13239.1"/>
    <property type="match status" value="1"/>
</dbReference>
<evidence type="ECO:0000256" key="1">
    <source>
        <dbReference type="ARBA" id="ARBA00000165"/>
    </source>
</evidence>
<dbReference type="InterPro" id="IPR004927">
    <property type="entry name" value="MerB"/>
</dbReference>
<evidence type="ECO:0000256" key="2">
    <source>
        <dbReference type="ARBA" id="ARBA00009443"/>
    </source>
</evidence>
<dbReference type="AlphaFoldDB" id="A0A176YZU3"/>
<accession>A0A176YZU3</accession>
<evidence type="ECO:0000256" key="6">
    <source>
        <dbReference type="ARBA" id="ARBA00022914"/>
    </source>
</evidence>
<evidence type="ECO:0000256" key="7">
    <source>
        <dbReference type="ARBA" id="ARBA00023239"/>
    </source>
</evidence>
<evidence type="ECO:0000313" key="11">
    <source>
        <dbReference type="EMBL" id="OAF12420.1"/>
    </source>
</evidence>
<dbReference type="SUPFAM" id="SSF160387">
    <property type="entry name" value="NosL/MerB-like"/>
    <property type="match status" value="1"/>
</dbReference>
<feature type="domain" description="Alkylmercury lyase helix-turn-helix" evidence="10">
    <location>
        <begin position="10"/>
        <end position="82"/>
    </location>
</feature>
<dbReference type="STRING" id="1505087.AYJ54_06220"/>
<dbReference type="NCBIfam" id="NF033555">
    <property type="entry name" value="lyase_MerB"/>
    <property type="match status" value="1"/>
</dbReference>
<dbReference type="EMBL" id="LUUB01000040">
    <property type="protein sequence ID" value="OAF12420.1"/>
    <property type="molecule type" value="Genomic_DNA"/>
</dbReference>
<sequence length="216" mass="23313">MRPNPASANLSERLVASVAQGGSARTTPGLYRELLRVLSRGEPVAIERLAAAAGYPTDQVQRAVAGWSDTEYDQEGRIIGWGLTLRPTRHKFNVDGKQLYTWCALDTLFMPAVIGRSARVESPCAATGIPVRLTVDPTEGIIALDPSTAVVSLVAPEQMTSVRTAFCNPGRYFATSDAARDWQSKHPGMELLSVVDAYRASRPLGEMLLDGSESPL</sequence>
<organism evidence="11 12">
    <name type="scientific">Bradyrhizobium centrolobii</name>
    <dbReference type="NCBI Taxonomy" id="1505087"/>
    <lineage>
        <taxon>Bacteria</taxon>
        <taxon>Pseudomonadati</taxon>
        <taxon>Pseudomonadota</taxon>
        <taxon>Alphaproteobacteria</taxon>
        <taxon>Hyphomicrobiales</taxon>
        <taxon>Nitrobacteraceae</taxon>
        <taxon>Bradyrhizobium</taxon>
    </lineage>
</organism>
<dbReference type="GO" id="GO:0018836">
    <property type="term" value="F:alkylmercury lyase activity"/>
    <property type="evidence" value="ECO:0007669"/>
    <property type="project" value="UniProtKB-EC"/>
</dbReference>
<evidence type="ECO:0000256" key="8">
    <source>
        <dbReference type="ARBA" id="ARBA00025326"/>
    </source>
</evidence>
<evidence type="ECO:0000256" key="5">
    <source>
        <dbReference type="ARBA" id="ARBA00022466"/>
    </source>
</evidence>
<keyword evidence="12" id="KW-1185">Reference proteome</keyword>
<keyword evidence="5" id="KW-0475">Mercuric resistance</keyword>
<dbReference type="PIRSF" id="PIRSF001458">
    <property type="entry name" value="MerB"/>
    <property type="match status" value="1"/>
</dbReference>
<reference evidence="11 12" key="1">
    <citation type="submission" date="2016-03" db="EMBL/GenBank/DDBJ databases">
        <title>Draft Genome Sequence of the Strain BR 10245 (Bradyrhizobium sp.) isolated from nodules of Centrolobium paraense.</title>
        <authorList>
            <person name="Simoes-Araujo J.L.Sr."/>
            <person name="Barauna A.C."/>
            <person name="Silva K."/>
            <person name="Zilli J.E."/>
        </authorList>
    </citation>
    <scope>NUCLEOTIDE SEQUENCE [LARGE SCALE GENOMIC DNA]</scope>
    <source>
        <strain evidence="11 12">BR 10245</strain>
    </source>
</reference>
<gene>
    <name evidence="11" type="ORF">AYJ54_06220</name>
</gene>
<dbReference type="GO" id="GO:0046689">
    <property type="term" value="P:response to mercury ion"/>
    <property type="evidence" value="ECO:0007669"/>
    <property type="project" value="UniProtKB-KW"/>
</dbReference>
<keyword evidence="7" id="KW-0456">Lyase</keyword>
<dbReference type="Pfam" id="PF03243">
    <property type="entry name" value="MerB"/>
    <property type="match status" value="1"/>
</dbReference>
<dbReference type="Proteomes" id="UP000076959">
    <property type="component" value="Unassembled WGS sequence"/>
</dbReference>
<comment type="similarity">
    <text evidence="2">Belongs to the MerB family.</text>
</comment>
<dbReference type="SUPFAM" id="SSF46785">
    <property type="entry name" value="Winged helix' DNA-binding domain"/>
    <property type="match status" value="1"/>
</dbReference>
<dbReference type="InterPro" id="IPR053717">
    <property type="entry name" value="MerB_lyase_sf"/>
</dbReference>
<comment type="catalytic activity">
    <reaction evidence="1">
        <text>an alkylmercury + H(+) = an alkane + Hg(2+)</text>
        <dbReference type="Rhea" id="RHEA:18777"/>
        <dbReference type="ChEBI" id="CHEBI:15378"/>
        <dbReference type="ChEBI" id="CHEBI:16793"/>
        <dbReference type="ChEBI" id="CHEBI:18310"/>
        <dbReference type="ChEBI" id="CHEBI:83725"/>
        <dbReference type="EC" id="4.99.1.2"/>
    </reaction>
</comment>
<protein>
    <recommendedName>
        <fullName evidence="4">Alkylmercury lyase</fullName>
        <ecNumber evidence="3">4.99.1.2</ecNumber>
    </recommendedName>
    <alternativeName>
        <fullName evidence="9">Organomercurial lyase</fullName>
    </alternativeName>
</protein>
<dbReference type="InterPro" id="IPR036390">
    <property type="entry name" value="WH_DNA-bd_sf"/>
</dbReference>
<evidence type="ECO:0000259" key="10">
    <source>
        <dbReference type="Pfam" id="PF12324"/>
    </source>
</evidence>
<dbReference type="RefSeq" id="WP_063698898.1">
    <property type="nucleotide sequence ID" value="NZ_LUUB01000040.1"/>
</dbReference>
<comment type="function">
    <text evidence="8">Cleaves the carbon-mercury bond of organomercurials such as phenylmercuric acetate. One product is Hg(2+), which is subsequently detoxified by the mercuric reductase.</text>
</comment>
<evidence type="ECO:0000256" key="9">
    <source>
        <dbReference type="ARBA" id="ARBA00031271"/>
    </source>
</evidence>
<dbReference type="EC" id="4.99.1.2" evidence="3"/>
<comment type="caution">
    <text evidence="11">The sequence shown here is derived from an EMBL/GenBank/DDBJ whole genome shotgun (WGS) entry which is preliminary data.</text>
</comment>
<evidence type="ECO:0000256" key="4">
    <source>
        <dbReference type="ARBA" id="ARBA00018180"/>
    </source>
</evidence>
<dbReference type="InterPro" id="IPR024259">
    <property type="entry name" value="MerB_HTH_dom"/>
</dbReference>
<evidence type="ECO:0000256" key="3">
    <source>
        <dbReference type="ARBA" id="ARBA00013237"/>
    </source>
</evidence>
<dbReference type="PRINTS" id="PR01699">
    <property type="entry name" value="ORGNOHGLYASE"/>
</dbReference>
<dbReference type="Gene3D" id="3.30.450.410">
    <property type="match status" value="1"/>
</dbReference>
<dbReference type="OrthoDB" id="7185309at2"/>
<evidence type="ECO:0000313" key="12">
    <source>
        <dbReference type="Proteomes" id="UP000076959"/>
    </source>
</evidence>
<proteinExistence type="inferred from homology"/>
<dbReference type="Pfam" id="PF12324">
    <property type="entry name" value="HTH_15"/>
    <property type="match status" value="1"/>
</dbReference>